<evidence type="ECO:0000256" key="1">
    <source>
        <dbReference type="ARBA" id="ARBA00001947"/>
    </source>
</evidence>
<dbReference type="InterPro" id="IPR001915">
    <property type="entry name" value="Peptidase_M48"/>
</dbReference>
<dbReference type="AlphaFoldDB" id="X0UBB0"/>
<reference evidence="8" key="1">
    <citation type="journal article" date="2014" name="Front. Microbiol.">
        <title>High frequency of phylogenetically diverse reductive dehalogenase-homologous genes in deep subseafloor sedimentary metagenomes.</title>
        <authorList>
            <person name="Kawai M."/>
            <person name="Futagami T."/>
            <person name="Toyoda A."/>
            <person name="Takaki Y."/>
            <person name="Nishi S."/>
            <person name="Hori S."/>
            <person name="Arai W."/>
            <person name="Tsubouchi T."/>
            <person name="Morono Y."/>
            <person name="Uchiyama I."/>
            <person name="Ito T."/>
            <person name="Fujiyama A."/>
            <person name="Inagaki F."/>
            <person name="Takami H."/>
        </authorList>
    </citation>
    <scope>NUCLEOTIDE SEQUENCE</scope>
    <source>
        <strain evidence="8">Expedition CK06-06</strain>
    </source>
</reference>
<dbReference type="Gene3D" id="3.30.2010.10">
    <property type="entry name" value="Metalloproteases ('zincins'), catalytic domain"/>
    <property type="match status" value="1"/>
</dbReference>
<dbReference type="PANTHER" id="PTHR22726">
    <property type="entry name" value="METALLOENDOPEPTIDASE OMA1"/>
    <property type="match status" value="1"/>
</dbReference>
<proteinExistence type="predicted"/>
<organism evidence="8">
    <name type="scientific">marine sediment metagenome</name>
    <dbReference type="NCBI Taxonomy" id="412755"/>
    <lineage>
        <taxon>unclassified sequences</taxon>
        <taxon>metagenomes</taxon>
        <taxon>ecological metagenomes</taxon>
    </lineage>
</organism>
<evidence type="ECO:0000256" key="5">
    <source>
        <dbReference type="ARBA" id="ARBA00022833"/>
    </source>
</evidence>
<dbReference type="InterPro" id="IPR051156">
    <property type="entry name" value="Mito/Outer_Membr_Metalloprot"/>
</dbReference>
<evidence type="ECO:0000256" key="2">
    <source>
        <dbReference type="ARBA" id="ARBA00022670"/>
    </source>
</evidence>
<dbReference type="GO" id="GO:0016020">
    <property type="term" value="C:membrane"/>
    <property type="evidence" value="ECO:0007669"/>
    <property type="project" value="TreeGrafter"/>
</dbReference>
<comment type="caution">
    <text evidence="8">The sequence shown here is derived from an EMBL/GenBank/DDBJ whole genome shotgun (WGS) entry which is preliminary data.</text>
</comment>
<dbReference type="EMBL" id="BARS01024004">
    <property type="protein sequence ID" value="GAG02845.1"/>
    <property type="molecule type" value="Genomic_DNA"/>
</dbReference>
<keyword evidence="3" id="KW-0479">Metal-binding</keyword>
<keyword evidence="6" id="KW-0482">Metalloprotease</keyword>
<keyword evidence="4" id="KW-0378">Hydrolase</keyword>
<gene>
    <name evidence="8" type="ORF">S01H1_38161</name>
</gene>
<evidence type="ECO:0000256" key="6">
    <source>
        <dbReference type="ARBA" id="ARBA00023049"/>
    </source>
</evidence>
<keyword evidence="5" id="KW-0862">Zinc</keyword>
<evidence type="ECO:0000259" key="7">
    <source>
        <dbReference type="Pfam" id="PF01435"/>
    </source>
</evidence>
<evidence type="ECO:0000313" key="8">
    <source>
        <dbReference type="EMBL" id="GAG02845.1"/>
    </source>
</evidence>
<dbReference type="Pfam" id="PF01435">
    <property type="entry name" value="Peptidase_M48"/>
    <property type="match status" value="1"/>
</dbReference>
<comment type="cofactor">
    <cofactor evidence="1">
        <name>Zn(2+)</name>
        <dbReference type="ChEBI" id="CHEBI:29105"/>
    </cofactor>
</comment>
<evidence type="ECO:0000256" key="3">
    <source>
        <dbReference type="ARBA" id="ARBA00022723"/>
    </source>
</evidence>
<feature type="non-terminal residue" evidence="8">
    <location>
        <position position="159"/>
    </location>
</feature>
<keyword evidence="2" id="KW-0645">Protease</keyword>
<protein>
    <recommendedName>
        <fullName evidence="7">Peptidase M48 domain-containing protein</fullName>
    </recommendedName>
</protein>
<dbReference type="GO" id="GO:0051603">
    <property type="term" value="P:proteolysis involved in protein catabolic process"/>
    <property type="evidence" value="ECO:0007669"/>
    <property type="project" value="TreeGrafter"/>
</dbReference>
<name>X0UBB0_9ZZZZ</name>
<feature type="domain" description="Peptidase M48" evidence="7">
    <location>
        <begin position="53"/>
        <end position="129"/>
    </location>
</feature>
<sequence>MFFSVNACTVKHYNIPTGKIPKIDTLAPEDEEYGKQLFEDLCDDQRLDSQNERHDQLVKVFDHLIKVANADHLPWQIHLFQNPDLVDVRAVHGNYIFVWSGFLDIVENEDEIAAVVACEIAHVLARHTFPVQFTLWSDIFFDVAEITTSIAIMQLSHGA</sequence>
<dbReference type="GO" id="GO:0046872">
    <property type="term" value="F:metal ion binding"/>
    <property type="evidence" value="ECO:0007669"/>
    <property type="project" value="UniProtKB-KW"/>
</dbReference>
<dbReference type="PANTHER" id="PTHR22726:SF1">
    <property type="entry name" value="METALLOENDOPEPTIDASE OMA1, MITOCHONDRIAL"/>
    <property type="match status" value="1"/>
</dbReference>
<dbReference type="GO" id="GO:0004222">
    <property type="term" value="F:metalloendopeptidase activity"/>
    <property type="evidence" value="ECO:0007669"/>
    <property type="project" value="InterPro"/>
</dbReference>
<evidence type="ECO:0000256" key="4">
    <source>
        <dbReference type="ARBA" id="ARBA00022801"/>
    </source>
</evidence>
<accession>X0UBB0</accession>